<dbReference type="Proteomes" id="UP000321548">
    <property type="component" value="Unassembled WGS sequence"/>
</dbReference>
<gene>
    <name evidence="3" type="ORF">FHP08_13005</name>
</gene>
<organism evidence="3 4">
    <name type="scientific">Zeimonas arvi</name>
    <dbReference type="NCBI Taxonomy" id="2498847"/>
    <lineage>
        <taxon>Bacteria</taxon>
        <taxon>Pseudomonadati</taxon>
        <taxon>Pseudomonadota</taxon>
        <taxon>Betaproteobacteria</taxon>
        <taxon>Burkholderiales</taxon>
        <taxon>Burkholderiaceae</taxon>
        <taxon>Zeimonas</taxon>
    </lineage>
</organism>
<keyword evidence="4" id="KW-1185">Reference proteome</keyword>
<reference evidence="3 4" key="1">
    <citation type="submission" date="2019-06" db="EMBL/GenBank/DDBJ databases">
        <title>Quisquiliibacterium sp. nov., isolated from a maize field.</title>
        <authorList>
            <person name="Lin S.-Y."/>
            <person name="Tsai C.-F."/>
            <person name="Young C.-C."/>
        </authorList>
    </citation>
    <scope>NUCLEOTIDE SEQUENCE [LARGE SCALE GENOMIC DNA]</scope>
    <source>
        <strain evidence="3 4">CC-CFT501</strain>
    </source>
</reference>
<dbReference type="PANTHER" id="PTHR30143:SF0">
    <property type="entry name" value="2-KETO-4-PENTENOATE HYDRATASE"/>
    <property type="match status" value="1"/>
</dbReference>
<dbReference type="GO" id="GO:0008684">
    <property type="term" value="F:2-oxopent-4-enoate hydratase activity"/>
    <property type="evidence" value="ECO:0007669"/>
    <property type="project" value="TreeGrafter"/>
</dbReference>
<dbReference type="SUPFAM" id="SSF56529">
    <property type="entry name" value="FAH"/>
    <property type="match status" value="1"/>
</dbReference>
<protein>
    <submittedName>
        <fullName evidence="3">2-keto-4-pentenoate hydratase</fullName>
    </submittedName>
</protein>
<comment type="caution">
    <text evidence="3">The sequence shown here is derived from an EMBL/GenBank/DDBJ whole genome shotgun (WGS) entry which is preliminary data.</text>
</comment>
<dbReference type="InterPro" id="IPR036663">
    <property type="entry name" value="Fumarylacetoacetase_C_sf"/>
</dbReference>
<feature type="domain" description="Fumarylacetoacetase-like C-terminal" evidence="2">
    <location>
        <begin position="136"/>
        <end position="270"/>
    </location>
</feature>
<dbReference type="Gene3D" id="3.90.850.10">
    <property type="entry name" value="Fumarylacetoacetase-like, C-terminal domain"/>
    <property type="match status" value="1"/>
</dbReference>
<accession>A0A5C8NU31</accession>
<dbReference type="EMBL" id="VDUY01000005">
    <property type="protein sequence ID" value="TXL64660.1"/>
    <property type="molecule type" value="Genomic_DNA"/>
</dbReference>
<evidence type="ECO:0000256" key="1">
    <source>
        <dbReference type="ARBA" id="ARBA00023239"/>
    </source>
</evidence>
<keyword evidence="1" id="KW-0456">Lyase</keyword>
<dbReference type="GO" id="GO:0005737">
    <property type="term" value="C:cytoplasm"/>
    <property type="evidence" value="ECO:0007669"/>
    <property type="project" value="TreeGrafter"/>
</dbReference>
<name>A0A5C8NU31_9BURK</name>
<evidence type="ECO:0000259" key="2">
    <source>
        <dbReference type="Pfam" id="PF01557"/>
    </source>
</evidence>
<dbReference type="InterPro" id="IPR050772">
    <property type="entry name" value="Hydratase-Decarb/MhpD_sf"/>
</dbReference>
<dbReference type="InterPro" id="IPR011234">
    <property type="entry name" value="Fumarylacetoacetase-like_C"/>
</dbReference>
<dbReference type="AlphaFoldDB" id="A0A5C8NU31"/>
<dbReference type="OrthoDB" id="8689761at2"/>
<dbReference type="PANTHER" id="PTHR30143">
    <property type="entry name" value="ACID HYDRATASE"/>
    <property type="match status" value="1"/>
</dbReference>
<evidence type="ECO:0000313" key="4">
    <source>
        <dbReference type="Proteomes" id="UP000321548"/>
    </source>
</evidence>
<evidence type="ECO:0000313" key="3">
    <source>
        <dbReference type="EMBL" id="TXL64660.1"/>
    </source>
</evidence>
<sequence length="271" mass="28165">MTTPDIGAIAEALMGARRDGKALDPVAWQAAIPDMDAAYAVQAAVADAQGWFVRAAPRAWKSGGPSRSQVLTHAPLPPAGVRMSPADYGDMRFFAPLIEIEVALRLAQAVSAETAAALASAAERADEAGRAELADRIADELVDAMCVSIEVVDSRWADPARATAPMKLADLQSHGALALGAWVPYARRDWSAQRCEVTIGAAAPVARTGTHPLGSPTWLLPVWLKHATRSGAAVPDGTVVTTGAWAGMLPAQAGDEVTAAFEGIGSATVRI</sequence>
<dbReference type="Pfam" id="PF01557">
    <property type="entry name" value="FAA_hydrolase"/>
    <property type="match status" value="1"/>
</dbReference>
<dbReference type="RefSeq" id="WP_147704909.1">
    <property type="nucleotide sequence ID" value="NZ_VDUY01000005.1"/>
</dbReference>
<proteinExistence type="predicted"/>